<feature type="domain" description="Secretion system C-terminal sorting" evidence="5">
    <location>
        <begin position="426"/>
        <end position="491"/>
    </location>
</feature>
<protein>
    <recommendedName>
        <fullName evidence="5">Secretion system C-terminal sorting domain-containing protein</fullName>
    </recommendedName>
</protein>
<dbReference type="InterPro" id="IPR013517">
    <property type="entry name" value="FG-GAP"/>
</dbReference>
<dbReference type="InterPro" id="IPR028994">
    <property type="entry name" value="Integrin_alpha_N"/>
</dbReference>
<dbReference type="NCBIfam" id="TIGR04183">
    <property type="entry name" value="Por_Secre_tail"/>
    <property type="match status" value="1"/>
</dbReference>
<organism evidence="6 7">
    <name type="scientific">Moheibacter stercoris</name>
    <dbReference type="NCBI Taxonomy" id="1628251"/>
    <lineage>
        <taxon>Bacteria</taxon>
        <taxon>Pseudomonadati</taxon>
        <taxon>Bacteroidota</taxon>
        <taxon>Flavobacteriia</taxon>
        <taxon>Flavobacteriales</taxon>
        <taxon>Weeksellaceae</taxon>
        <taxon>Moheibacter</taxon>
    </lineage>
</organism>
<reference evidence="6 7" key="1">
    <citation type="submission" date="2024-06" db="EMBL/GenBank/DDBJ databases">
        <title>Genomic Encyclopedia of Type Strains, Phase IV (KMG-IV): sequencing the most valuable type-strain genomes for metagenomic binning, comparative biology and taxonomic classification.</title>
        <authorList>
            <person name="Goeker M."/>
        </authorList>
    </citation>
    <scope>NUCLEOTIDE SEQUENCE [LARGE SCALE GENOMIC DNA]</scope>
    <source>
        <strain evidence="6 7">DSM 29388</strain>
    </source>
</reference>
<name>A0ABV2LRQ0_9FLAO</name>
<feature type="chain" id="PRO_5047183052" description="Secretion system C-terminal sorting domain-containing protein" evidence="4">
    <location>
        <begin position="27"/>
        <end position="493"/>
    </location>
</feature>
<dbReference type="SUPFAM" id="SSF69318">
    <property type="entry name" value="Integrin alpha N-terminal domain"/>
    <property type="match status" value="1"/>
</dbReference>
<feature type="signal peptide" evidence="4">
    <location>
        <begin position="1"/>
        <end position="26"/>
    </location>
</feature>
<dbReference type="EMBL" id="JBEPMO010000001">
    <property type="protein sequence ID" value="MET3730764.1"/>
    <property type="molecule type" value="Genomic_DNA"/>
</dbReference>
<dbReference type="InterPro" id="IPR013519">
    <property type="entry name" value="Int_alpha_beta-p"/>
</dbReference>
<dbReference type="PANTHER" id="PTHR36220:SF1">
    <property type="entry name" value="GAMMA TUBULIN COMPLEX COMPONENT C-TERMINAL DOMAIN-CONTAINING PROTEIN"/>
    <property type="match status" value="1"/>
</dbReference>
<keyword evidence="3" id="KW-0325">Glycoprotein</keyword>
<dbReference type="InterPro" id="IPR026444">
    <property type="entry name" value="Secre_tail"/>
</dbReference>
<dbReference type="RefSeq" id="WP_354506198.1">
    <property type="nucleotide sequence ID" value="NZ_JBEPMO010000001.1"/>
</dbReference>
<comment type="caution">
    <text evidence="6">The sequence shown here is derived from an EMBL/GenBank/DDBJ whole genome shotgun (WGS) entry which is preliminary data.</text>
</comment>
<dbReference type="PANTHER" id="PTHR36220">
    <property type="entry name" value="UNNAMED PRODUCT"/>
    <property type="match status" value="1"/>
</dbReference>
<evidence type="ECO:0000256" key="1">
    <source>
        <dbReference type="ARBA" id="ARBA00022729"/>
    </source>
</evidence>
<evidence type="ECO:0000256" key="3">
    <source>
        <dbReference type="ARBA" id="ARBA00023180"/>
    </source>
</evidence>
<evidence type="ECO:0000259" key="5">
    <source>
        <dbReference type="Pfam" id="PF18962"/>
    </source>
</evidence>
<accession>A0ABV2LRQ0</accession>
<keyword evidence="2" id="KW-0677">Repeat</keyword>
<evidence type="ECO:0000313" key="7">
    <source>
        <dbReference type="Proteomes" id="UP001549146"/>
    </source>
</evidence>
<keyword evidence="1 4" id="KW-0732">Signal</keyword>
<evidence type="ECO:0000256" key="4">
    <source>
        <dbReference type="SAM" id="SignalP"/>
    </source>
</evidence>
<dbReference type="Pfam" id="PF14312">
    <property type="entry name" value="FG-GAP_2"/>
    <property type="match status" value="4"/>
</dbReference>
<dbReference type="SMART" id="SM00191">
    <property type="entry name" value="Int_alpha"/>
    <property type="match status" value="4"/>
</dbReference>
<gene>
    <name evidence="6" type="ORF">ABID46_000316</name>
</gene>
<sequence>MMKKLQLNSIGLMLVILTSLSTQSKAQYEVQQKLVGDREQRAEFGTSTSMNSQYLAVGASRENIATGAVYVYQKNQNETWEFHQKIQAEDGHEMAEFGGAMKMGDNFLAIASGRADIGDALRAGAIYLYDLTDGSFVFNSKLVASDYSDDSLLGANPTCIDISGNTLVAGAPGTNDWAGAVYVFQKINENWTEVQKVTAPEPIEYSNFGIGVSISGNTLIVGASGENNGKGAVYVYEKNANGFWEFQQKLESSTPQTNSYFGNSLHIHENQFVVGAYAEGNPGTDYASAYVFQKNGETWEETQRLVGESSSEDSFYGWMTQISENHLWISAPHFFGQEAGKVYHYTKSSEGIWNLAELIQPNESMEEDAFGWSFQAFGETLAVGATRDDFDENQENELMDAGSVFIFYHNNLSNLESQPTEVSVKIYPNPAQDYLFIQSDEPIQSVKVYDSMGKLMFESSKNQIEISQLPKGIYFLKILTKSQNTSTHRIIKH</sequence>
<dbReference type="Gene3D" id="2.130.10.130">
    <property type="entry name" value="Integrin alpha, N-terminal"/>
    <property type="match status" value="3"/>
</dbReference>
<keyword evidence="7" id="KW-1185">Reference proteome</keyword>
<proteinExistence type="predicted"/>
<evidence type="ECO:0000256" key="2">
    <source>
        <dbReference type="ARBA" id="ARBA00022737"/>
    </source>
</evidence>
<dbReference type="Proteomes" id="UP001549146">
    <property type="component" value="Unassembled WGS sequence"/>
</dbReference>
<evidence type="ECO:0000313" key="6">
    <source>
        <dbReference type="EMBL" id="MET3730764.1"/>
    </source>
</evidence>
<dbReference type="Pfam" id="PF18962">
    <property type="entry name" value="Por_Secre_tail"/>
    <property type="match status" value="1"/>
</dbReference>